<sequence length="425" mass="48388">MSDKTQAEQYAELMKANSEGRFLYYPQRYTDLHPGSVGFFDRSGSWNEIADLSKPESLKEAKLTPFNRTLTMLEPREIMWKTKSSESEDEQSIRGTGGLSGAMSAAPVDVSSEGKYKKGSMKKAALVTGHLVKHQKYKPPFGHPIGDWIKTNGNTLAKGDWRKDIEKYGLWAIQETWVTPECAITMTSDSSRDFNLGLDVGATGFGKLGAGGSSLAKLKSEGWSTYEAKEGDKGLVVSFWGVYYRMRTFSKFFNNSILKEQPMEAGEEIILRAITDENGNVTGHEKVRPIRNDKGDIIDYQKVDREAERAKREEEKQKQEEEERKREELNQSSIEVQIDCEGMTEEDIQAEKEYQEERKKESMKRKEEISQIPDKKKQLEELVKLVKEDPDLYKGELLKLVKENPGLYTKATHELEPVQVETVQK</sequence>
<name>A0A3A2Z9Z4_9EURO</name>
<feature type="compositionally biased region" description="Basic and acidic residues" evidence="1">
    <location>
        <begin position="349"/>
        <end position="373"/>
    </location>
</feature>
<evidence type="ECO:0000256" key="1">
    <source>
        <dbReference type="SAM" id="MobiDB-lite"/>
    </source>
</evidence>
<dbReference type="Proteomes" id="UP000266188">
    <property type="component" value="Unassembled WGS sequence"/>
</dbReference>
<proteinExistence type="predicted"/>
<dbReference type="AlphaFoldDB" id="A0A3A2Z9Z4"/>
<keyword evidence="3" id="KW-1185">Reference proteome</keyword>
<evidence type="ECO:0000313" key="2">
    <source>
        <dbReference type="EMBL" id="RJE19948.1"/>
    </source>
</evidence>
<evidence type="ECO:0000313" key="3">
    <source>
        <dbReference type="Proteomes" id="UP000266188"/>
    </source>
</evidence>
<organism evidence="2 3">
    <name type="scientific">Aspergillus sclerotialis</name>
    <dbReference type="NCBI Taxonomy" id="2070753"/>
    <lineage>
        <taxon>Eukaryota</taxon>
        <taxon>Fungi</taxon>
        <taxon>Dikarya</taxon>
        <taxon>Ascomycota</taxon>
        <taxon>Pezizomycotina</taxon>
        <taxon>Eurotiomycetes</taxon>
        <taxon>Eurotiomycetidae</taxon>
        <taxon>Eurotiales</taxon>
        <taxon>Aspergillaceae</taxon>
        <taxon>Aspergillus</taxon>
        <taxon>Aspergillus subgen. Polypaecilum</taxon>
    </lineage>
</organism>
<gene>
    <name evidence="2" type="ORF">PHISCL_07712</name>
</gene>
<feature type="region of interest" description="Disordered" evidence="1">
    <location>
        <begin position="82"/>
        <end position="105"/>
    </location>
</feature>
<reference evidence="3" key="1">
    <citation type="submission" date="2017-02" db="EMBL/GenBank/DDBJ databases">
        <authorList>
            <person name="Tafer H."/>
            <person name="Lopandic K."/>
        </authorList>
    </citation>
    <scope>NUCLEOTIDE SEQUENCE [LARGE SCALE GENOMIC DNA]</scope>
    <source>
        <strain evidence="3">CBS 366.77</strain>
    </source>
</reference>
<feature type="compositionally biased region" description="Basic and acidic residues" evidence="1">
    <location>
        <begin position="308"/>
        <end position="329"/>
    </location>
</feature>
<feature type="region of interest" description="Disordered" evidence="1">
    <location>
        <begin position="308"/>
        <end position="373"/>
    </location>
</feature>
<dbReference type="EMBL" id="MVGC01000354">
    <property type="protein sequence ID" value="RJE19948.1"/>
    <property type="molecule type" value="Genomic_DNA"/>
</dbReference>
<accession>A0A3A2Z9Z4</accession>
<dbReference type="OrthoDB" id="2883672at2759"/>
<comment type="caution">
    <text evidence="2">The sequence shown here is derived from an EMBL/GenBank/DDBJ whole genome shotgun (WGS) entry which is preliminary data.</text>
</comment>
<protein>
    <submittedName>
        <fullName evidence="2">Uncharacterized protein</fullName>
    </submittedName>
</protein>